<organism evidence="1 2">
    <name type="scientific">Chitinophaga silvatica</name>
    <dbReference type="NCBI Taxonomy" id="2282649"/>
    <lineage>
        <taxon>Bacteria</taxon>
        <taxon>Pseudomonadati</taxon>
        <taxon>Bacteroidota</taxon>
        <taxon>Chitinophagia</taxon>
        <taxon>Chitinophagales</taxon>
        <taxon>Chitinophagaceae</taxon>
        <taxon>Chitinophaga</taxon>
    </lineage>
</organism>
<dbReference type="Proteomes" id="UP000260644">
    <property type="component" value="Unassembled WGS sequence"/>
</dbReference>
<protein>
    <submittedName>
        <fullName evidence="1">Uncharacterized protein</fullName>
    </submittedName>
</protein>
<dbReference type="RefSeq" id="WP_116977142.1">
    <property type="nucleotide sequence ID" value="NZ_QPMM01000009.1"/>
</dbReference>
<dbReference type="PROSITE" id="PS51257">
    <property type="entry name" value="PROKAR_LIPOPROTEIN"/>
    <property type="match status" value="1"/>
</dbReference>
<dbReference type="AlphaFoldDB" id="A0A3E1Y7Z6"/>
<reference evidence="1 2" key="1">
    <citation type="submission" date="2018-07" db="EMBL/GenBank/DDBJ databases">
        <title>Chitinophaga K2CV101002-2 sp. nov., isolated from a monsoon evergreen broad-leaved forest soil.</title>
        <authorList>
            <person name="Lv Y."/>
        </authorList>
    </citation>
    <scope>NUCLEOTIDE SEQUENCE [LARGE SCALE GENOMIC DNA]</scope>
    <source>
        <strain evidence="1 2">GDMCC 1.1288</strain>
    </source>
</reference>
<proteinExistence type="predicted"/>
<evidence type="ECO:0000313" key="1">
    <source>
        <dbReference type="EMBL" id="RFS21194.1"/>
    </source>
</evidence>
<sequence length="246" mass="28688">MRHLFNWQPLYYSIFILLVAGCQNSARKVLQDSVTTVDTVTHTEVKQDNGGLMTIPEDSLDKFIYRTYKFDSAFGTKWKAVLNKSTDQQDNYETVTYQYTFGEHRLEVKSTRFFRESTSIPDSTFTSYYFDGKKFDTTRIDEGNFTTAGIDLDLSDEIVYQYTTDKNYYVIEGSPIDAVGKFARIAYALVFDVNKKQVYLASTYYDPGEFYFKNDKGVLTYLFYYPADREDGEEKKYEIKVDSLIF</sequence>
<accession>A0A3E1Y7Z6</accession>
<gene>
    <name evidence="1" type="ORF">DVR12_17830</name>
</gene>
<keyword evidence="2" id="KW-1185">Reference proteome</keyword>
<comment type="caution">
    <text evidence="1">The sequence shown here is derived from an EMBL/GenBank/DDBJ whole genome shotgun (WGS) entry which is preliminary data.</text>
</comment>
<dbReference type="EMBL" id="QPMM01000009">
    <property type="protein sequence ID" value="RFS21194.1"/>
    <property type="molecule type" value="Genomic_DNA"/>
</dbReference>
<dbReference type="OrthoDB" id="9940066at2"/>
<evidence type="ECO:0000313" key="2">
    <source>
        <dbReference type="Proteomes" id="UP000260644"/>
    </source>
</evidence>
<name>A0A3E1Y7Z6_9BACT</name>